<reference evidence="1" key="2">
    <citation type="submission" date="2020-07" db="EMBL/GenBank/DDBJ databases">
        <authorList>
            <person name="Vera ALvarez R."/>
            <person name="Arias-Moreno D.M."/>
            <person name="Jimenez-Jacinto V."/>
            <person name="Jimenez-Bremont J.F."/>
            <person name="Swaminathan K."/>
            <person name="Moose S.P."/>
            <person name="Guerrero-Gonzalez M.L."/>
            <person name="Marino-Ramirez L."/>
            <person name="Landsman D."/>
            <person name="Rodriguez-Kessler M."/>
            <person name="Delgado-Sanchez P."/>
        </authorList>
    </citation>
    <scope>NUCLEOTIDE SEQUENCE</scope>
    <source>
        <tissue evidence="1">Cladode</tissue>
    </source>
</reference>
<sequence length="107" mass="12000">MFLMSTREPEVTARRLRSAVERQTRAESSREAAIPERILSLSLENRRIPACSSRNGGESSVKRGAFASTPLGDCLWRKELRRALVEASTNGFLLSTMNALRPFLCCR</sequence>
<name>A0A7C8ZMT2_OPUST</name>
<reference evidence="1" key="1">
    <citation type="journal article" date="2013" name="J. Plant Res.">
        <title>Effect of fungi and light on seed germination of three Opuntia species from semiarid lands of central Mexico.</title>
        <authorList>
            <person name="Delgado-Sanchez P."/>
            <person name="Jimenez-Bremont J.F."/>
            <person name="Guerrero-Gonzalez Mde L."/>
            <person name="Flores J."/>
        </authorList>
    </citation>
    <scope>NUCLEOTIDE SEQUENCE</scope>
    <source>
        <tissue evidence="1">Cladode</tissue>
    </source>
</reference>
<protein>
    <submittedName>
        <fullName evidence="1">Uncharacterized protein</fullName>
    </submittedName>
</protein>
<organism evidence="1">
    <name type="scientific">Opuntia streptacantha</name>
    <name type="common">Prickly pear cactus</name>
    <name type="synonym">Opuntia cardona</name>
    <dbReference type="NCBI Taxonomy" id="393608"/>
    <lineage>
        <taxon>Eukaryota</taxon>
        <taxon>Viridiplantae</taxon>
        <taxon>Streptophyta</taxon>
        <taxon>Embryophyta</taxon>
        <taxon>Tracheophyta</taxon>
        <taxon>Spermatophyta</taxon>
        <taxon>Magnoliopsida</taxon>
        <taxon>eudicotyledons</taxon>
        <taxon>Gunneridae</taxon>
        <taxon>Pentapetalae</taxon>
        <taxon>Caryophyllales</taxon>
        <taxon>Cactineae</taxon>
        <taxon>Cactaceae</taxon>
        <taxon>Opuntioideae</taxon>
        <taxon>Opuntia</taxon>
    </lineage>
</organism>
<proteinExistence type="predicted"/>
<accession>A0A7C8ZMT2</accession>
<dbReference type="AlphaFoldDB" id="A0A7C8ZMT2"/>
<dbReference type="EMBL" id="GISG01145001">
    <property type="protein sequence ID" value="MBA4646151.1"/>
    <property type="molecule type" value="Transcribed_RNA"/>
</dbReference>
<evidence type="ECO:0000313" key="1">
    <source>
        <dbReference type="EMBL" id="MBA4646150.1"/>
    </source>
</evidence>
<dbReference type="EMBL" id="GISG01145000">
    <property type="protein sequence ID" value="MBA4646150.1"/>
    <property type="molecule type" value="Transcribed_RNA"/>
</dbReference>